<protein>
    <submittedName>
        <fullName evidence="2">Uncharacterized protein</fullName>
    </submittedName>
</protein>
<evidence type="ECO:0000313" key="2">
    <source>
        <dbReference type="EMBL" id="KAK1334096.1"/>
    </source>
</evidence>
<dbReference type="EMBL" id="JAULJE010000015">
    <property type="protein sequence ID" value="KAK1334096.1"/>
    <property type="molecule type" value="Genomic_DNA"/>
</dbReference>
<proteinExistence type="predicted"/>
<dbReference type="AlphaFoldDB" id="A0AA40LHT6"/>
<evidence type="ECO:0000256" key="1">
    <source>
        <dbReference type="SAM" id="MobiDB-lite"/>
    </source>
</evidence>
<sequence length="126" mass="13172">MSGPNMGMPVVPSTEDEDDSFGEAGEGSGKEIGIWQDFPGRTLADPGVLRIRCHQLHAGPDQLLSGPPGGAERPPPRPPPGAARVQPADAPGVPAALGEDPDDDDDDDDEYYYDACEAAYDDNASP</sequence>
<dbReference type="Proteomes" id="UP001177744">
    <property type="component" value="Unassembled WGS sequence"/>
</dbReference>
<evidence type="ECO:0000313" key="3">
    <source>
        <dbReference type="Proteomes" id="UP001177744"/>
    </source>
</evidence>
<organism evidence="2 3">
    <name type="scientific">Cnephaeus nilssonii</name>
    <name type="common">Northern bat</name>
    <name type="synonym">Eptesicus nilssonii</name>
    <dbReference type="NCBI Taxonomy" id="3371016"/>
    <lineage>
        <taxon>Eukaryota</taxon>
        <taxon>Metazoa</taxon>
        <taxon>Chordata</taxon>
        <taxon>Craniata</taxon>
        <taxon>Vertebrata</taxon>
        <taxon>Euteleostomi</taxon>
        <taxon>Mammalia</taxon>
        <taxon>Eutheria</taxon>
        <taxon>Laurasiatheria</taxon>
        <taxon>Chiroptera</taxon>
        <taxon>Yangochiroptera</taxon>
        <taxon>Vespertilionidae</taxon>
        <taxon>Cnephaeus</taxon>
    </lineage>
</organism>
<comment type="caution">
    <text evidence="2">The sequence shown here is derived from an EMBL/GenBank/DDBJ whole genome shotgun (WGS) entry which is preliminary data.</text>
</comment>
<name>A0AA40LHT6_CNENI</name>
<gene>
    <name evidence="2" type="ORF">QTO34_005096</name>
</gene>
<reference evidence="2" key="1">
    <citation type="submission" date="2023-06" db="EMBL/GenBank/DDBJ databases">
        <title>Reference genome for the Northern bat (Eptesicus nilssonii), a most northern bat species.</title>
        <authorList>
            <person name="Laine V.N."/>
            <person name="Pulliainen A.T."/>
            <person name="Lilley T.M."/>
        </authorList>
    </citation>
    <scope>NUCLEOTIDE SEQUENCE</scope>
    <source>
        <strain evidence="2">BLF_Eptnil</strain>
        <tissue evidence="2">Kidney</tissue>
    </source>
</reference>
<feature type="region of interest" description="Disordered" evidence="1">
    <location>
        <begin position="1"/>
        <end position="39"/>
    </location>
</feature>
<feature type="compositionally biased region" description="Acidic residues" evidence="1">
    <location>
        <begin position="99"/>
        <end position="112"/>
    </location>
</feature>
<feature type="region of interest" description="Disordered" evidence="1">
    <location>
        <begin position="59"/>
        <end position="126"/>
    </location>
</feature>
<feature type="compositionally biased region" description="Low complexity" evidence="1">
    <location>
        <begin position="113"/>
        <end position="126"/>
    </location>
</feature>
<accession>A0AA40LHT6</accession>
<keyword evidence="3" id="KW-1185">Reference proteome</keyword>